<evidence type="ECO:0000256" key="9">
    <source>
        <dbReference type="PIRSR" id="PIRSR605093-1"/>
    </source>
</evidence>
<evidence type="ECO:0000256" key="1">
    <source>
        <dbReference type="ARBA" id="ARBA00012494"/>
    </source>
</evidence>
<gene>
    <name evidence="11" type="ORF">H4Bulk47395_000003</name>
</gene>
<keyword evidence="2 11" id="KW-0696">RNA-directed RNA polymerase</keyword>
<keyword evidence="3" id="KW-0808">Transferase</keyword>
<dbReference type="InterPro" id="IPR007096">
    <property type="entry name" value="RNA-dir_Rpol_cat_phage"/>
</dbReference>
<dbReference type="GO" id="GO:0046872">
    <property type="term" value="F:metal ion binding"/>
    <property type="evidence" value="ECO:0007669"/>
    <property type="project" value="UniProtKB-KW"/>
</dbReference>
<dbReference type="PROSITE" id="PS50522">
    <property type="entry name" value="RDRP_PHAGE"/>
    <property type="match status" value="1"/>
</dbReference>
<evidence type="ECO:0000256" key="2">
    <source>
        <dbReference type="ARBA" id="ARBA00022484"/>
    </source>
</evidence>
<evidence type="ECO:0000259" key="10">
    <source>
        <dbReference type="PROSITE" id="PS50522"/>
    </source>
</evidence>
<keyword evidence="6" id="KW-0693">Viral RNA replication</keyword>
<keyword evidence="4" id="KW-0548">Nucleotidyltransferase</keyword>
<name>A0A514D9A1_9VIRU</name>
<feature type="binding site" evidence="9">
    <location>
        <position position="313"/>
    </location>
    <ligand>
        <name>Mg(2+)</name>
        <dbReference type="ChEBI" id="CHEBI:18420"/>
        <label>2</label>
    </ligand>
</feature>
<evidence type="ECO:0000256" key="8">
    <source>
        <dbReference type="ARBA" id="ARBA00048744"/>
    </source>
</evidence>
<sequence length="600" mass="67457">MKSLTELWFNASLELGALCHVSTSRDYKTVAVRFEHEGLSFLTITLPQFGKDFEKSLAAGHVGHDSFAGFRRMSGLPRFLGGFLDRVFDRGSGRLLDVPCMDSIYAVRQLTLMFGKISVRCSDAREQGALRKFIECEQDVRHSDRNMPEDLITEFSSMSLRLFGDVLALADLAVYEGTLTPKHGPGKTADKLSGNRKFDQREWTRRLESIFPYGDNAIPNWRFNYLLDSVRILEPRDERAVKVTLVPKTLKTPRIIAVEPTCMQYMQQAIAEHLVRSLEGDFLPFSLIGFLDQTPNQRMAQEGSVTGGLATLDLSEASDRVSNQHVRAMLKHFPHLSEAVDATRSRKADVPGHGVIRLAKFASMGSALCFPIEAMVFTTIVFMALERVHKRRLTLKDVSLFRGKVRVYGDDIIVPTDSMVTVIDLLEAFGLKVNVDKSFGTGKFRESCGKEYYDGRDVSIVRVRSVLPSSLSDVDEVISTVSLRNRFYEAGLWRTAHWMDTWIEPLLGGKYPYVNSDSPVLGRVSFVGFDTGRIERDAQYPQVKGYCVVAKPPSSMTSGEALLLKWFLKRGDKPFADRDHLIASGRPKSVTLRLRWARSA</sequence>
<reference evidence="11" key="1">
    <citation type="submission" date="2019-05" db="EMBL/GenBank/DDBJ databases">
        <title>Metatranscriptomic reconstruction reveals RNA viruses with the potential to shape carbon cycling in soil.</title>
        <authorList>
            <person name="Starr E.P."/>
            <person name="Nuccio E."/>
            <person name="Pett-Ridge J."/>
            <person name="Banfield J.F."/>
            <person name="Firestone M.K."/>
        </authorList>
    </citation>
    <scope>NUCLEOTIDE SEQUENCE</scope>
    <source>
        <strain evidence="11">H4_Bulk_47_scaffold_395</strain>
    </source>
</reference>
<dbReference type="Pfam" id="PF03431">
    <property type="entry name" value="RNA_replicase_B"/>
    <property type="match status" value="1"/>
</dbReference>
<keyword evidence="9" id="KW-0479">Metal-binding</keyword>
<comment type="cofactor">
    <cofactor evidence="9">
        <name>Mg(2+)</name>
        <dbReference type="ChEBI" id="CHEBI:18420"/>
    </cofactor>
    <text evidence="9">Binds 2 Mg(2+) per subunit.</text>
</comment>
<dbReference type="InterPro" id="IPR043502">
    <property type="entry name" value="DNA/RNA_pol_sf"/>
</dbReference>
<feature type="binding site" evidence="9">
    <location>
        <position position="410"/>
    </location>
    <ligand>
        <name>Mg(2+)</name>
        <dbReference type="ChEBI" id="CHEBI:18420"/>
        <label>2</label>
    </ligand>
</feature>
<evidence type="ECO:0000256" key="3">
    <source>
        <dbReference type="ARBA" id="ARBA00022679"/>
    </source>
</evidence>
<dbReference type="EC" id="2.7.7.48" evidence="1"/>
<keyword evidence="5" id="KW-0547">Nucleotide-binding</keyword>
<dbReference type="SUPFAM" id="SSF56672">
    <property type="entry name" value="DNA/RNA polymerases"/>
    <property type="match status" value="1"/>
</dbReference>
<evidence type="ECO:0000256" key="5">
    <source>
        <dbReference type="ARBA" id="ARBA00022741"/>
    </source>
</evidence>
<accession>A0A514D9A1</accession>
<dbReference type="GO" id="GO:0003968">
    <property type="term" value="F:RNA-directed RNA polymerase activity"/>
    <property type="evidence" value="ECO:0007669"/>
    <property type="project" value="UniProtKB-KW"/>
</dbReference>
<proteinExistence type="predicted"/>
<dbReference type="GO" id="GO:0000166">
    <property type="term" value="F:nucleotide binding"/>
    <property type="evidence" value="ECO:0007669"/>
    <property type="project" value="UniProtKB-KW"/>
</dbReference>
<feature type="binding site" evidence="9">
    <location>
        <position position="411"/>
    </location>
    <ligand>
        <name>Mg(2+)</name>
        <dbReference type="ChEBI" id="CHEBI:18420"/>
        <label>2</label>
    </ligand>
</feature>
<protein>
    <recommendedName>
        <fullName evidence="1">RNA-directed RNA polymerase</fullName>
        <ecNumber evidence="1">2.7.7.48</ecNumber>
    </recommendedName>
    <alternativeName>
        <fullName evidence="7">RNA replicase beta chain</fullName>
    </alternativeName>
</protein>
<evidence type="ECO:0000256" key="6">
    <source>
        <dbReference type="ARBA" id="ARBA00022953"/>
    </source>
</evidence>
<organism evidence="11">
    <name type="scientific">Leviviridae sp</name>
    <dbReference type="NCBI Taxonomy" id="2027243"/>
    <lineage>
        <taxon>Viruses</taxon>
        <taxon>Riboviria</taxon>
        <taxon>Orthornavirae</taxon>
        <taxon>Lenarviricota</taxon>
        <taxon>Leviviricetes</taxon>
        <taxon>Norzivirales</taxon>
        <taxon>Fiersviridae</taxon>
    </lineage>
</organism>
<evidence type="ECO:0000256" key="7">
    <source>
        <dbReference type="ARBA" id="ARBA00030248"/>
    </source>
</evidence>
<comment type="catalytic activity">
    <reaction evidence="8">
        <text>RNA(n) + a ribonucleoside 5'-triphosphate = RNA(n+1) + diphosphate</text>
        <dbReference type="Rhea" id="RHEA:21248"/>
        <dbReference type="Rhea" id="RHEA-COMP:14527"/>
        <dbReference type="Rhea" id="RHEA-COMP:17342"/>
        <dbReference type="ChEBI" id="CHEBI:33019"/>
        <dbReference type="ChEBI" id="CHEBI:61557"/>
        <dbReference type="ChEBI" id="CHEBI:140395"/>
        <dbReference type="EC" id="2.7.7.48"/>
    </reaction>
</comment>
<dbReference type="EMBL" id="MN035336">
    <property type="protein sequence ID" value="QDH90195.1"/>
    <property type="molecule type" value="Genomic_RNA"/>
</dbReference>
<feature type="domain" description="RdRp catalytic" evidence="10">
    <location>
        <begin position="298"/>
        <end position="442"/>
    </location>
</feature>
<keyword evidence="9" id="KW-0460">Magnesium</keyword>
<evidence type="ECO:0000256" key="4">
    <source>
        <dbReference type="ARBA" id="ARBA00022695"/>
    </source>
</evidence>
<dbReference type="GO" id="GO:0039694">
    <property type="term" value="P:viral RNA genome replication"/>
    <property type="evidence" value="ECO:0007669"/>
    <property type="project" value="InterPro"/>
</dbReference>
<evidence type="ECO:0000313" key="11">
    <source>
        <dbReference type="EMBL" id="QDH90195.1"/>
    </source>
</evidence>
<dbReference type="InterPro" id="IPR005093">
    <property type="entry name" value="RNArep_beta"/>
</dbReference>